<keyword evidence="4" id="KW-0934">Plastid</keyword>
<comment type="subcellular location">
    <subcellularLocation>
        <location evidence="1">Plastid</location>
        <location evidence="1">Chloroplast thylakoid membrane</location>
    </subcellularLocation>
</comment>
<name>A0AAN9WXZ1_PHACN</name>
<evidence type="ECO:0000313" key="12">
    <source>
        <dbReference type="EMBL" id="KAK7382857.1"/>
    </source>
</evidence>
<dbReference type="Gene3D" id="1.20.120.290">
    <property type="entry name" value="Oxygen-evolving enhancer protein 3 (PsbQ), four-helix up-down bundle"/>
    <property type="match status" value="1"/>
</dbReference>
<evidence type="ECO:0000256" key="8">
    <source>
        <dbReference type="ARBA" id="ARBA00023276"/>
    </source>
</evidence>
<keyword evidence="5" id="KW-0809">Transit peptide</keyword>
<dbReference type="SUPFAM" id="SSF101112">
    <property type="entry name" value="Oxygen-evolving enhancer protein 3"/>
    <property type="match status" value="1"/>
</dbReference>
<dbReference type="Proteomes" id="UP001374584">
    <property type="component" value="Unassembled WGS sequence"/>
</dbReference>
<comment type="caution">
    <text evidence="12">The sequence shown here is derived from an EMBL/GenBank/DDBJ whole genome shotgun (WGS) entry which is preliminary data.</text>
</comment>
<dbReference type="GO" id="GO:0005509">
    <property type="term" value="F:calcium ion binding"/>
    <property type="evidence" value="ECO:0007669"/>
    <property type="project" value="InterPro"/>
</dbReference>
<accession>A0AAN9WXZ1</accession>
<evidence type="ECO:0000256" key="1">
    <source>
        <dbReference type="ARBA" id="ARBA00004334"/>
    </source>
</evidence>
<dbReference type="InterPro" id="IPR008797">
    <property type="entry name" value="PSII_PsbQ"/>
</dbReference>
<evidence type="ECO:0000256" key="10">
    <source>
        <dbReference type="ARBA" id="ARBA00080910"/>
    </source>
</evidence>
<dbReference type="EMBL" id="JAYMYR010000001">
    <property type="protein sequence ID" value="KAK7382857.1"/>
    <property type="molecule type" value="Genomic_DNA"/>
</dbReference>
<keyword evidence="7" id="KW-0472">Membrane</keyword>
<evidence type="ECO:0000256" key="5">
    <source>
        <dbReference type="ARBA" id="ARBA00022946"/>
    </source>
</evidence>
<keyword evidence="6" id="KW-0793">Thylakoid</keyword>
<evidence type="ECO:0000256" key="3">
    <source>
        <dbReference type="ARBA" id="ARBA00022531"/>
    </source>
</evidence>
<dbReference type="FunFam" id="1.20.120.290:FF:000001">
    <property type="entry name" value="Oxygen-evolving enhancer protein 3"/>
    <property type="match status" value="1"/>
</dbReference>
<dbReference type="PANTHER" id="PTHR33399">
    <property type="entry name" value="OXYGEN-EVOLVING ENHANCER PROTEIN 3-1, CHLOROPLASTIC"/>
    <property type="match status" value="1"/>
</dbReference>
<protein>
    <recommendedName>
        <fullName evidence="10">16 kDa subunit of oxygen evolving system of photosystem II</fullName>
    </recommendedName>
    <alternativeName>
        <fullName evidence="11">OEC 16 kDa subunit</fullName>
    </alternativeName>
</protein>
<keyword evidence="13" id="KW-1185">Reference proteome</keyword>
<dbReference type="AlphaFoldDB" id="A0AAN9WXZ1"/>
<dbReference type="Pfam" id="PF05757">
    <property type="entry name" value="PsbQ"/>
    <property type="match status" value="1"/>
</dbReference>
<dbReference type="GO" id="GO:0019898">
    <property type="term" value="C:extrinsic component of membrane"/>
    <property type="evidence" value="ECO:0007669"/>
    <property type="project" value="InterPro"/>
</dbReference>
<proteinExistence type="inferred from homology"/>
<evidence type="ECO:0000256" key="9">
    <source>
        <dbReference type="ARBA" id="ARBA00035649"/>
    </source>
</evidence>
<evidence type="ECO:0000256" key="2">
    <source>
        <dbReference type="ARBA" id="ARBA00022528"/>
    </source>
</evidence>
<keyword evidence="3" id="KW-0602">Photosynthesis</keyword>
<evidence type="ECO:0000256" key="7">
    <source>
        <dbReference type="ARBA" id="ARBA00023136"/>
    </source>
</evidence>
<dbReference type="GO" id="GO:0009535">
    <property type="term" value="C:chloroplast thylakoid membrane"/>
    <property type="evidence" value="ECO:0007669"/>
    <property type="project" value="UniProtKB-SubCell"/>
</dbReference>
<evidence type="ECO:0000256" key="6">
    <source>
        <dbReference type="ARBA" id="ARBA00023078"/>
    </source>
</evidence>
<sequence length="314" mass="34086">MNASPCNVSHYVSTVLDALGTITSSSNVLIRHSTQPLIITNTPITTKKIKLYCTRLSLSLSHSHTHSHSCHISQNQAQAKERTWLAKDQRKTMAQAMASMAGSLQVSGSTRLHGNRVASVTRAGFTVRAQQQQQQVSGEAQSSRRAVLSLVAAGLATGSFVQAVLAEAKSIKVGPPPPPSGGLPGTLNSDEARDLDLPLKERFFLQPLSPSEAAQRAKESAKEIVAVKKLIEKKAWPYVQNDLRLRAEYLRFDLNTVIAAKPKDEKKSLKELTGKLFQDISNLDHAAKIKSSPEAEKYYAVAISTLNDVLAKLG</sequence>
<comment type="similarity">
    <text evidence="9">Belongs to the PsbQ family.</text>
</comment>
<dbReference type="InterPro" id="IPR023222">
    <property type="entry name" value="PsbQ-like_dom_sf"/>
</dbReference>
<evidence type="ECO:0000256" key="4">
    <source>
        <dbReference type="ARBA" id="ARBA00022640"/>
    </source>
</evidence>
<organism evidence="12 13">
    <name type="scientific">Phaseolus coccineus</name>
    <name type="common">Scarlet runner bean</name>
    <name type="synonym">Phaseolus multiflorus</name>
    <dbReference type="NCBI Taxonomy" id="3886"/>
    <lineage>
        <taxon>Eukaryota</taxon>
        <taxon>Viridiplantae</taxon>
        <taxon>Streptophyta</taxon>
        <taxon>Embryophyta</taxon>
        <taxon>Tracheophyta</taxon>
        <taxon>Spermatophyta</taxon>
        <taxon>Magnoliopsida</taxon>
        <taxon>eudicotyledons</taxon>
        <taxon>Gunneridae</taxon>
        <taxon>Pentapetalae</taxon>
        <taxon>rosids</taxon>
        <taxon>fabids</taxon>
        <taxon>Fabales</taxon>
        <taxon>Fabaceae</taxon>
        <taxon>Papilionoideae</taxon>
        <taxon>50 kb inversion clade</taxon>
        <taxon>NPAAA clade</taxon>
        <taxon>indigoferoid/millettioid clade</taxon>
        <taxon>Phaseoleae</taxon>
        <taxon>Phaseolus</taxon>
    </lineage>
</organism>
<keyword evidence="2" id="KW-0150">Chloroplast</keyword>
<keyword evidence="8" id="KW-0604">Photosystem II</keyword>
<evidence type="ECO:0000256" key="11">
    <source>
        <dbReference type="ARBA" id="ARBA00081835"/>
    </source>
</evidence>
<dbReference type="PANTHER" id="PTHR33399:SF3">
    <property type="entry name" value="OXYGEN-EVOLVING ENHANCER PROTEIN 3-1, CHLOROPLASTIC"/>
    <property type="match status" value="1"/>
</dbReference>
<reference evidence="12 13" key="1">
    <citation type="submission" date="2024-01" db="EMBL/GenBank/DDBJ databases">
        <title>The genomes of 5 underutilized Papilionoideae crops provide insights into root nodulation and disease resistanc.</title>
        <authorList>
            <person name="Jiang F."/>
        </authorList>
    </citation>
    <scope>NUCLEOTIDE SEQUENCE [LARGE SCALE GENOMIC DNA]</scope>
    <source>
        <strain evidence="12">JINMINGXINNONG_FW02</strain>
        <tissue evidence="12">Leaves</tissue>
    </source>
</reference>
<dbReference type="GO" id="GO:0009767">
    <property type="term" value="P:photosynthetic electron transport chain"/>
    <property type="evidence" value="ECO:0007669"/>
    <property type="project" value="TreeGrafter"/>
</dbReference>
<gene>
    <name evidence="12" type="ORF">VNO80_01982</name>
</gene>
<evidence type="ECO:0000313" key="13">
    <source>
        <dbReference type="Proteomes" id="UP001374584"/>
    </source>
</evidence>
<dbReference type="InterPro" id="IPR054099">
    <property type="entry name" value="PSII_PsbQ_pln"/>
</dbReference>
<dbReference type="GO" id="GO:0009654">
    <property type="term" value="C:photosystem II oxygen evolving complex"/>
    <property type="evidence" value="ECO:0007669"/>
    <property type="project" value="InterPro"/>
</dbReference>